<name>M6BJI0_LEPBO</name>
<proteinExistence type="predicted"/>
<evidence type="ECO:0000313" key="2">
    <source>
        <dbReference type="Proteomes" id="UP000011873"/>
    </source>
</evidence>
<dbReference type="PATRIC" id="fig|1218567.3.peg.3198"/>
<dbReference type="RefSeq" id="WP_011669615.1">
    <property type="nucleotide sequence ID" value="NZ_ANMU01000123.1"/>
</dbReference>
<sequence length="310" mass="35392">MSEISSSLLLFLSVDLVGSTAFKNGLRKKGQEQPWLQFFDSFYIDVPHILQKHIGAENSYCPKIWKTIGDEILFQCLIENKDDSKKVILGLLDALKEYNESLILKDLTLSVKATAWLAGFPVINAIVKIGIENDAEVDDYIGPSIDVGFRIAKYSDSRNLIISVELALVLADTLSPKEEMRLGGIFVEKEEILKGVFKGFPYPIISIKLQDEFEKNRLKVFKSSKAQLVDVYEYCSEFIKLVKDPYIIVIPYIYFDNQNHYNEIPDSHIEIIRELEEKAKGDYEKGKIPEEIVESGNDILEVSDEIQRRL</sequence>
<evidence type="ECO:0000313" key="1">
    <source>
        <dbReference type="EMBL" id="EMJ79729.1"/>
    </source>
</evidence>
<organism evidence="1 2">
    <name type="scientific">Leptospira borgpetersenii serovar Hardjo-bovis str. Sponselee</name>
    <dbReference type="NCBI Taxonomy" id="1303729"/>
    <lineage>
        <taxon>Bacteria</taxon>
        <taxon>Pseudomonadati</taxon>
        <taxon>Spirochaetota</taxon>
        <taxon>Spirochaetia</taxon>
        <taxon>Leptospirales</taxon>
        <taxon>Leptospiraceae</taxon>
        <taxon>Leptospira</taxon>
    </lineage>
</organism>
<comment type="caution">
    <text evidence="1">The sequence shown here is derived from an EMBL/GenBank/DDBJ whole genome shotgun (WGS) entry which is preliminary data.</text>
</comment>
<accession>M6BJI0</accession>
<dbReference type="Proteomes" id="UP000011873">
    <property type="component" value="Unassembled WGS sequence"/>
</dbReference>
<reference evidence="1 2" key="1">
    <citation type="submission" date="2013-01" db="EMBL/GenBank/DDBJ databases">
        <authorList>
            <person name="Harkins D.M."/>
            <person name="Durkin A.S."/>
            <person name="Brinkac L.M."/>
            <person name="Haft D.H."/>
            <person name="Selengut J.D."/>
            <person name="Sanka R."/>
            <person name="DePew J."/>
            <person name="Purushe J."/>
            <person name="Galloway R.L."/>
            <person name="Vinetz J.M."/>
            <person name="Sutton G.G."/>
            <person name="Nierman W.C."/>
            <person name="Fouts D.E."/>
        </authorList>
    </citation>
    <scope>NUCLEOTIDE SEQUENCE [LARGE SCALE GENOMIC DNA]</scope>
    <source>
        <strain evidence="1 2">Sponselee CDC</strain>
    </source>
</reference>
<dbReference type="EMBL" id="ANMU01000123">
    <property type="protein sequence ID" value="EMJ79729.1"/>
    <property type="molecule type" value="Genomic_DNA"/>
</dbReference>
<protein>
    <recommendedName>
        <fullName evidence="3">Guanylate cyclase domain-containing protein</fullName>
    </recommendedName>
</protein>
<gene>
    <name evidence="1" type="ORF">LEP1GSC016_1675</name>
</gene>
<evidence type="ECO:0008006" key="3">
    <source>
        <dbReference type="Google" id="ProtNLM"/>
    </source>
</evidence>
<dbReference type="AlphaFoldDB" id="M6BJI0"/>